<evidence type="ECO:0000256" key="1">
    <source>
        <dbReference type="SAM" id="MobiDB-lite"/>
    </source>
</evidence>
<dbReference type="PANTHER" id="PTHR21666:SF270">
    <property type="entry name" value="MUREIN HYDROLASE ACTIVATOR ENVC"/>
    <property type="match status" value="1"/>
</dbReference>
<dbReference type="PANTHER" id="PTHR21666">
    <property type="entry name" value="PEPTIDASE-RELATED"/>
    <property type="match status" value="1"/>
</dbReference>
<dbReference type="Proteomes" id="UP000034816">
    <property type="component" value="Unassembled WGS sequence"/>
</dbReference>
<proteinExistence type="predicted"/>
<gene>
    <name evidence="3" type="ORF">UR73_C0007G0007</name>
</gene>
<accession>A0A0G0FEI1</accession>
<evidence type="ECO:0000313" key="4">
    <source>
        <dbReference type="Proteomes" id="UP000034816"/>
    </source>
</evidence>
<feature type="compositionally biased region" description="Basic and acidic residues" evidence="1">
    <location>
        <begin position="41"/>
        <end position="56"/>
    </location>
</feature>
<organism evidence="3 4">
    <name type="scientific">candidate division WS6 bacterium GW2011_GWF1_35_23</name>
    <dbReference type="NCBI Taxonomy" id="1619097"/>
    <lineage>
        <taxon>Bacteria</taxon>
        <taxon>Candidatus Dojkabacteria</taxon>
    </lineage>
</organism>
<reference evidence="3 4" key="1">
    <citation type="journal article" date="2015" name="Nature">
        <title>rRNA introns, odd ribosomes, and small enigmatic genomes across a large radiation of phyla.</title>
        <authorList>
            <person name="Brown C.T."/>
            <person name="Hug L.A."/>
            <person name="Thomas B.C."/>
            <person name="Sharon I."/>
            <person name="Castelle C.J."/>
            <person name="Singh A."/>
            <person name="Wilkins M.J."/>
            <person name="Williams K.H."/>
            <person name="Banfield J.F."/>
        </authorList>
    </citation>
    <scope>NUCLEOTIDE SEQUENCE [LARGE SCALE GENOMIC DNA]</scope>
</reference>
<evidence type="ECO:0000259" key="2">
    <source>
        <dbReference type="Pfam" id="PF01551"/>
    </source>
</evidence>
<dbReference type="GO" id="GO:0004222">
    <property type="term" value="F:metalloendopeptidase activity"/>
    <property type="evidence" value="ECO:0007669"/>
    <property type="project" value="TreeGrafter"/>
</dbReference>
<protein>
    <submittedName>
        <fullName evidence="3">Lysostaphin</fullName>
    </submittedName>
</protein>
<dbReference type="InterPro" id="IPR016047">
    <property type="entry name" value="M23ase_b-sheet_dom"/>
</dbReference>
<dbReference type="EMBL" id="LBQH01000007">
    <property type="protein sequence ID" value="KKP77922.1"/>
    <property type="molecule type" value="Genomic_DNA"/>
</dbReference>
<feature type="region of interest" description="Disordered" evidence="1">
    <location>
        <begin position="23"/>
        <end position="56"/>
    </location>
</feature>
<sequence length="395" mass="45235">MYARKDTFDGTYPYMSEARRFSVNADLPQEEIPGSEPEPEPEPKEKEKSKPIEKPQERIQPVKKIAEIPKNEEEHMEWNTSTASVLGVSKEEVVCRFKYLKGKSEIVSCKIPSLQLQEIAQYPFVYEYSVIVKGKFLNDISVVVDEYRCKRDVLKPISLFKCEEQLVTTHDITVEPNIFFNIYQGDSYIPIQSYTKDGEQFTLVAGYFRKRENLRMRFRYSVNISQFNISISGGGSYYLDPKNISSSKKPFSFPFSKVIGVTQWHGDTAFQKPHKGIDFGATRENVLSVYNGTVVGKGWDSYNGKCFSGGNYLLIKHDNGMYTTYFHLEKTFVNTGDRVKKGQKVGVSGNSGAWNCQKIGYHLHFETRKGRNQSTHVNPVDYINTDWSKVVTILI</sequence>
<evidence type="ECO:0000313" key="3">
    <source>
        <dbReference type="EMBL" id="KKP77922.1"/>
    </source>
</evidence>
<dbReference type="Pfam" id="PF01551">
    <property type="entry name" value="Peptidase_M23"/>
    <property type="match status" value="1"/>
</dbReference>
<dbReference type="CDD" id="cd12797">
    <property type="entry name" value="M23_peptidase"/>
    <property type="match status" value="1"/>
</dbReference>
<dbReference type="Gene3D" id="2.70.70.10">
    <property type="entry name" value="Glucose Permease (Domain IIA)"/>
    <property type="match status" value="1"/>
</dbReference>
<feature type="domain" description="M23ase beta-sheet core" evidence="2">
    <location>
        <begin position="273"/>
        <end position="379"/>
    </location>
</feature>
<dbReference type="AlphaFoldDB" id="A0A0G0FEI1"/>
<dbReference type="InterPro" id="IPR011055">
    <property type="entry name" value="Dup_hybrid_motif"/>
</dbReference>
<comment type="caution">
    <text evidence="3">The sequence shown here is derived from an EMBL/GenBank/DDBJ whole genome shotgun (WGS) entry which is preliminary data.</text>
</comment>
<name>A0A0G0FEI1_9BACT</name>
<dbReference type="InterPro" id="IPR050570">
    <property type="entry name" value="Cell_wall_metabolism_enzyme"/>
</dbReference>
<dbReference type="SUPFAM" id="SSF51261">
    <property type="entry name" value="Duplicated hybrid motif"/>
    <property type="match status" value="1"/>
</dbReference>